<evidence type="ECO:0000313" key="1">
    <source>
        <dbReference type="EMBL" id="KAJ1198263.1"/>
    </source>
</evidence>
<dbReference type="Proteomes" id="UP001066276">
    <property type="component" value="Chromosome 2_1"/>
</dbReference>
<sequence>MGSTHQCLWRAALSKVQYLQKDALYSLVFVEGCTLQARCFTRVSGPGFGLAHSRAAEAAYPERSNGRALLKTRPLNGLFYWGSALTFWTAVLPRGGPAERFFLPGPRITR</sequence>
<gene>
    <name evidence="1" type="ORF">NDU88_002105</name>
</gene>
<reference evidence="1" key="1">
    <citation type="journal article" date="2022" name="bioRxiv">
        <title>Sequencing and chromosome-scale assembly of the giantPleurodeles waltlgenome.</title>
        <authorList>
            <person name="Brown T."/>
            <person name="Elewa A."/>
            <person name="Iarovenko S."/>
            <person name="Subramanian E."/>
            <person name="Araus A.J."/>
            <person name="Petzold A."/>
            <person name="Susuki M."/>
            <person name="Suzuki K.-i.T."/>
            <person name="Hayashi T."/>
            <person name="Toyoda A."/>
            <person name="Oliveira C."/>
            <person name="Osipova E."/>
            <person name="Leigh N.D."/>
            <person name="Simon A."/>
            <person name="Yun M.H."/>
        </authorList>
    </citation>
    <scope>NUCLEOTIDE SEQUENCE</scope>
    <source>
        <strain evidence="1">20211129_DDA</strain>
        <tissue evidence="1">Liver</tissue>
    </source>
</reference>
<evidence type="ECO:0000313" key="2">
    <source>
        <dbReference type="Proteomes" id="UP001066276"/>
    </source>
</evidence>
<keyword evidence="2" id="KW-1185">Reference proteome</keyword>
<protein>
    <submittedName>
        <fullName evidence="1">Uncharacterized protein</fullName>
    </submittedName>
</protein>
<dbReference type="EMBL" id="JANPWB010000003">
    <property type="protein sequence ID" value="KAJ1198263.1"/>
    <property type="molecule type" value="Genomic_DNA"/>
</dbReference>
<organism evidence="1 2">
    <name type="scientific">Pleurodeles waltl</name>
    <name type="common">Iberian ribbed newt</name>
    <dbReference type="NCBI Taxonomy" id="8319"/>
    <lineage>
        <taxon>Eukaryota</taxon>
        <taxon>Metazoa</taxon>
        <taxon>Chordata</taxon>
        <taxon>Craniata</taxon>
        <taxon>Vertebrata</taxon>
        <taxon>Euteleostomi</taxon>
        <taxon>Amphibia</taxon>
        <taxon>Batrachia</taxon>
        <taxon>Caudata</taxon>
        <taxon>Salamandroidea</taxon>
        <taxon>Salamandridae</taxon>
        <taxon>Pleurodelinae</taxon>
        <taxon>Pleurodeles</taxon>
    </lineage>
</organism>
<proteinExistence type="predicted"/>
<name>A0AAV7VDK3_PLEWA</name>
<comment type="caution">
    <text evidence="1">The sequence shown here is derived from an EMBL/GenBank/DDBJ whole genome shotgun (WGS) entry which is preliminary data.</text>
</comment>
<dbReference type="AlphaFoldDB" id="A0AAV7VDK3"/>
<accession>A0AAV7VDK3</accession>